<dbReference type="Gene3D" id="3.60.15.10">
    <property type="entry name" value="Ribonuclease Z/Hydroxyacylglutathione hydrolase-like"/>
    <property type="match status" value="1"/>
</dbReference>
<reference evidence="2 3" key="1">
    <citation type="submission" date="2016-10" db="EMBL/GenBank/DDBJ databases">
        <authorList>
            <person name="Varghese N."/>
            <person name="Submissions S."/>
        </authorList>
    </citation>
    <scope>NUCLEOTIDE SEQUENCE [LARGE SCALE GENOMIC DNA]</scope>
    <source>
        <strain evidence="2 3">DSM 1741</strain>
    </source>
</reference>
<keyword evidence="3" id="KW-1185">Reference proteome</keyword>
<organism evidence="2 3">
    <name type="scientific">Desulfomicrobium norvegicum (strain DSM 1741 / NCIMB 8310)</name>
    <name type="common">Desulfovibrio baculatus (strain Norway 4)</name>
    <name type="synonym">Desulfovibrio desulfuricans (strain Norway 4)</name>
    <dbReference type="NCBI Taxonomy" id="52561"/>
    <lineage>
        <taxon>Bacteria</taxon>
        <taxon>Pseudomonadati</taxon>
        <taxon>Thermodesulfobacteriota</taxon>
        <taxon>Desulfovibrionia</taxon>
        <taxon>Desulfovibrionales</taxon>
        <taxon>Desulfomicrobiaceae</taxon>
        <taxon>Desulfomicrobium</taxon>
    </lineage>
</organism>
<sequence>MKLTVLVDNNTLIDRYYEGEPGLSLLIEEDGRKILFDCGYSNLFLTNAWKMGLSLDDLDFVLLSHGHMDHTWGLEALTRRLCELRLEGRPCKRPALVAHPEAFTSIALDQCPEIGPLLEPGKLARHYDMRLGKAAQKISERLLFLGEIPRRIGFEQTEGIGFKEGQETPDRIMDDSALVYRGSEGLVIITGCSHAGICNIVAQAMDLTGESRIADIIGGLHLLSPSRERMEGTVEYLRRIGPKTLSPCHCTDLDSKIALAAVAPLREVGVGLEITYR</sequence>
<dbReference type="InterPro" id="IPR036866">
    <property type="entry name" value="RibonucZ/Hydroxyglut_hydro"/>
</dbReference>
<feature type="domain" description="Metallo-beta-lactamase" evidence="1">
    <location>
        <begin position="21"/>
        <end position="249"/>
    </location>
</feature>
<dbReference type="InterPro" id="IPR052926">
    <property type="entry name" value="Metallo-beta-lactamase_dom"/>
</dbReference>
<evidence type="ECO:0000313" key="2">
    <source>
        <dbReference type="EMBL" id="SFM20256.1"/>
    </source>
</evidence>
<dbReference type="OrthoDB" id="9803916at2"/>
<dbReference type="Pfam" id="PF00753">
    <property type="entry name" value="Lactamase_B"/>
    <property type="match status" value="1"/>
</dbReference>
<dbReference type="PANTHER" id="PTHR13754">
    <property type="entry name" value="METALLO-BETA-LACTAMASE SUPERFAMILY PROTEIN"/>
    <property type="match status" value="1"/>
</dbReference>
<dbReference type="Proteomes" id="UP000199581">
    <property type="component" value="Unassembled WGS sequence"/>
</dbReference>
<proteinExistence type="predicted"/>
<name>A0A8G2F9G2_DESNO</name>
<dbReference type="SUPFAM" id="SSF56281">
    <property type="entry name" value="Metallo-hydrolase/oxidoreductase"/>
    <property type="match status" value="1"/>
</dbReference>
<dbReference type="InterPro" id="IPR041712">
    <property type="entry name" value="DHPS-like_MBL-fold"/>
</dbReference>
<dbReference type="GO" id="GO:0016740">
    <property type="term" value="F:transferase activity"/>
    <property type="evidence" value="ECO:0007669"/>
    <property type="project" value="TreeGrafter"/>
</dbReference>
<dbReference type="EMBL" id="FOTO01000020">
    <property type="protein sequence ID" value="SFM20256.1"/>
    <property type="molecule type" value="Genomic_DNA"/>
</dbReference>
<accession>A0A8G2F9G2</accession>
<dbReference type="AlphaFoldDB" id="A0A8G2F9G2"/>
<evidence type="ECO:0000313" key="3">
    <source>
        <dbReference type="Proteomes" id="UP000199581"/>
    </source>
</evidence>
<dbReference type="PANTHER" id="PTHR13754:SF18">
    <property type="entry name" value="7,8-DIHYDROPTERIN-6-METHYL-4-(BETA-D-RIBOFURANOSYL)-AMINOBENZENE-5'-PHOSPHATE SYNTHASE"/>
    <property type="match status" value="1"/>
</dbReference>
<comment type="caution">
    <text evidence="2">The sequence shown here is derived from an EMBL/GenBank/DDBJ whole genome shotgun (WGS) entry which is preliminary data.</text>
</comment>
<evidence type="ECO:0000259" key="1">
    <source>
        <dbReference type="SMART" id="SM00849"/>
    </source>
</evidence>
<protein>
    <submittedName>
        <fullName evidence="2">7,8-dihydropterin-6-yl-methyl-4-(Beta-D-ribofuranosyl)aminobenzene 5'-phosphate synthase</fullName>
    </submittedName>
</protein>
<gene>
    <name evidence="2" type="ORF">SAMN05421830_12033</name>
</gene>
<dbReference type="RefSeq" id="WP_092194435.1">
    <property type="nucleotide sequence ID" value="NZ_FOTO01000020.1"/>
</dbReference>
<dbReference type="InterPro" id="IPR001279">
    <property type="entry name" value="Metallo-B-lactamas"/>
</dbReference>
<dbReference type="SMART" id="SM00849">
    <property type="entry name" value="Lactamase_B"/>
    <property type="match status" value="1"/>
</dbReference>
<dbReference type="CDD" id="cd07713">
    <property type="entry name" value="DHPS-like_MBL-fold"/>
    <property type="match status" value="1"/>
</dbReference>